<dbReference type="InterPro" id="IPR013783">
    <property type="entry name" value="Ig-like_fold"/>
</dbReference>
<dbReference type="RefSeq" id="WP_264283250.1">
    <property type="nucleotide sequence ID" value="NZ_CP107006.1"/>
</dbReference>
<proteinExistence type="predicted"/>
<evidence type="ECO:0000256" key="1">
    <source>
        <dbReference type="ARBA" id="ARBA00022801"/>
    </source>
</evidence>
<protein>
    <submittedName>
        <fullName evidence="4">Sialate O-acetylesterase</fullName>
    </submittedName>
</protein>
<organism evidence="4 5">
    <name type="scientific">Chitinophaga horti</name>
    <dbReference type="NCBI Taxonomy" id="2920382"/>
    <lineage>
        <taxon>Bacteria</taxon>
        <taxon>Pseudomonadati</taxon>
        <taxon>Bacteroidota</taxon>
        <taxon>Chitinophagia</taxon>
        <taxon>Chitinophagales</taxon>
        <taxon>Chitinophagaceae</taxon>
        <taxon>Chitinophaga</taxon>
    </lineage>
</organism>
<dbReference type="PANTHER" id="PTHR22901:SF0">
    <property type="entry name" value="SIALATE O-ACETYLESTERASE"/>
    <property type="match status" value="1"/>
</dbReference>
<keyword evidence="5" id="KW-1185">Reference proteome</keyword>
<dbReference type="Proteomes" id="UP001162741">
    <property type="component" value="Chromosome"/>
</dbReference>
<name>A0ABY6J769_9BACT</name>
<dbReference type="Pfam" id="PF03629">
    <property type="entry name" value="SASA"/>
    <property type="match status" value="1"/>
</dbReference>
<dbReference type="PANTHER" id="PTHR22901">
    <property type="entry name" value="SIALATE O-ACETYLESTERASE"/>
    <property type="match status" value="1"/>
</dbReference>
<dbReference type="InterPro" id="IPR039329">
    <property type="entry name" value="SIAE"/>
</dbReference>
<dbReference type="SUPFAM" id="SSF52266">
    <property type="entry name" value="SGNH hydrolase"/>
    <property type="match status" value="1"/>
</dbReference>
<keyword evidence="2" id="KW-0732">Signal</keyword>
<dbReference type="EMBL" id="CP107006">
    <property type="protein sequence ID" value="UYQ95528.1"/>
    <property type="molecule type" value="Genomic_DNA"/>
</dbReference>
<evidence type="ECO:0000256" key="2">
    <source>
        <dbReference type="SAM" id="SignalP"/>
    </source>
</evidence>
<keyword evidence="1" id="KW-0378">Hydrolase</keyword>
<feature type="domain" description="Sialate O-acetylesterase" evidence="3">
    <location>
        <begin position="112"/>
        <end position="367"/>
    </location>
</feature>
<reference evidence="4" key="1">
    <citation type="submission" date="2022-10" db="EMBL/GenBank/DDBJ databases">
        <title>Chitinophaga sp. nov., isolated from soil.</title>
        <authorList>
            <person name="Jeon C.O."/>
        </authorList>
    </citation>
    <scope>NUCLEOTIDE SEQUENCE</scope>
    <source>
        <strain evidence="4">R8</strain>
    </source>
</reference>
<dbReference type="Gene3D" id="2.60.40.10">
    <property type="entry name" value="Immunoglobulins"/>
    <property type="match status" value="1"/>
</dbReference>
<evidence type="ECO:0000313" key="4">
    <source>
        <dbReference type="EMBL" id="UYQ95528.1"/>
    </source>
</evidence>
<evidence type="ECO:0000259" key="3">
    <source>
        <dbReference type="Pfam" id="PF03629"/>
    </source>
</evidence>
<dbReference type="InterPro" id="IPR005181">
    <property type="entry name" value="SASA"/>
</dbReference>
<sequence>MITILKSRALTALLLCFTLAAAQPLAAKVRLPYFFGDNMVLQQQTDAAIWGWAQPGSMVKLTTSWNKKSYTQKADANGKWKLKVATPVAGGPYNITISDGTALTLNNVLIGEVWLCSGQSNMDMPMKGFRDQPIQGSNDAVFNSANDKIRLFSMPRSVQLHAQDTAKSSSWKAASPESVANFSAAGYYFGRILQQRLNVPVGLVCITYGGSPAEAFMSGKALEAFPDIPVPVADTPKLTNKNATTLYNGMLHPFIGYAIKGCLWYQGESNADRPDQYETLFPAMVKSWREEFGIGDFPFYFVQIAPFRYTTLPDAEQGKRNSAYLRDAQRKAAHAIPNSGMVVVMDVPDEKNIHPANKEVIGKRFAYMALAKTYGHKGFGYTSPDFDSLLVNGNTATIKFKDAPNGLTSFGKPLQGFEVAGADKKFYPAKAVIKTGTVQVSAAEVATPVAVRYAFRDFTVGDLFSTEGFPVSSFRTDNW</sequence>
<feature type="chain" id="PRO_5045818687" evidence="2">
    <location>
        <begin position="23"/>
        <end position="479"/>
    </location>
</feature>
<evidence type="ECO:0000313" key="5">
    <source>
        <dbReference type="Proteomes" id="UP001162741"/>
    </source>
</evidence>
<dbReference type="InterPro" id="IPR036514">
    <property type="entry name" value="SGNH_hydro_sf"/>
</dbReference>
<accession>A0ABY6J769</accession>
<gene>
    <name evidence="4" type="ORF">MKQ68_10490</name>
</gene>
<feature type="signal peptide" evidence="2">
    <location>
        <begin position="1"/>
        <end position="22"/>
    </location>
</feature>
<dbReference type="Gene3D" id="3.40.50.1110">
    <property type="entry name" value="SGNH hydrolase"/>
    <property type="match status" value="1"/>
</dbReference>